<sequence length="131" mass="14966">MAHYRECPAYDVFAPACPARLLLDRLADKWALLLIDRLSAGERIRFNQLRRDMAGISQKMLAQTLKRLERDGLIEREVHPTVPPTVEYALTELGATLGDTVERLARWAEANMPAIQLAQQQYDRQAARHLD</sequence>
<organism evidence="5 6">
    <name type="scientific">Pseudomonas entomophila</name>
    <dbReference type="NCBI Taxonomy" id="312306"/>
    <lineage>
        <taxon>Bacteria</taxon>
        <taxon>Pseudomonadati</taxon>
        <taxon>Pseudomonadota</taxon>
        <taxon>Gammaproteobacteria</taxon>
        <taxon>Pseudomonadales</taxon>
        <taxon>Pseudomonadaceae</taxon>
        <taxon>Pseudomonas</taxon>
    </lineage>
</organism>
<dbReference type="SUPFAM" id="SSF46785">
    <property type="entry name" value="Winged helix' DNA-binding domain"/>
    <property type="match status" value="1"/>
</dbReference>
<dbReference type="GeneID" id="32806177"/>
<name>A0ABY9QHB7_9PSED</name>
<dbReference type="InterPro" id="IPR036388">
    <property type="entry name" value="WH-like_DNA-bd_sf"/>
</dbReference>
<dbReference type="PANTHER" id="PTHR33204">
    <property type="entry name" value="TRANSCRIPTIONAL REGULATOR, MARR FAMILY"/>
    <property type="match status" value="1"/>
</dbReference>
<keyword evidence="3" id="KW-0804">Transcription</keyword>
<dbReference type="Proteomes" id="UP001183127">
    <property type="component" value="Chromosome"/>
</dbReference>
<protein>
    <submittedName>
        <fullName evidence="5">Helix-turn-helix domain-containing protein</fullName>
    </submittedName>
</protein>
<dbReference type="Pfam" id="PF01638">
    <property type="entry name" value="HxlR"/>
    <property type="match status" value="1"/>
</dbReference>
<keyword evidence="1" id="KW-0805">Transcription regulation</keyword>
<dbReference type="EMBL" id="CP132921">
    <property type="protein sequence ID" value="WMW03433.1"/>
    <property type="molecule type" value="Genomic_DNA"/>
</dbReference>
<dbReference type="InterPro" id="IPR036390">
    <property type="entry name" value="WH_DNA-bd_sf"/>
</dbReference>
<evidence type="ECO:0000313" key="6">
    <source>
        <dbReference type="Proteomes" id="UP001183127"/>
    </source>
</evidence>
<reference evidence="5 6" key="1">
    <citation type="submission" date="2023-08" db="EMBL/GenBank/DDBJ databases">
        <title>Complete Genome Sequence of Pseudomonas entomophila TVIN A01.</title>
        <authorList>
            <person name="Shelke T."/>
            <person name="Mahar N.S."/>
            <person name="Gupta I."/>
            <person name="Gupta V."/>
        </authorList>
    </citation>
    <scope>NUCLEOTIDE SEQUENCE [LARGE SCALE GENOMIC DNA]</scope>
    <source>
        <strain evidence="5 6">TVIN-A01</strain>
    </source>
</reference>
<evidence type="ECO:0000259" key="4">
    <source>
        <dbReference type="PROSITE" id="PS51118"/>
    </source>
</evidence>
<evidence type="ECO:0000256" key="2">
    <source>
        <dbReference type="ARBA" id="ARBA00023125"/>
    </source>
</evidence>
<dbReference type="PROSITE" id="PS51118">
    <property type="entry name" value="HTH_HXLR"/>
    <property type="match status" value="1"/>
</dbReference>
<keyword evidence="6" id="KW-1185">Reference proteome</keyword>
<dbReference type="PANTHER" id="PTHR33204:SF37">
    <property type="entry name" value="HTH-TYPE TRANSCRIPTIONAL REGULATOR YODB"/>
    <property type="match status" value="1"/>
</dbReference>
<evidence type="ECO:0000256" key="3">
    <source>
        <dbReference type="ARBA" id="ARBA00023163"/>
    </source>
</evidence>
<evidence type="ECO:0000313" key="5">
    <source>
        <dbReference type="EMBL" id="WMW03433.1"/>
    </source>
</evidence>
<accession>A0ABY9QHB7</accession>
<feature type="domain" description="HTH hxlR-type" evidence="4">
    <location>
        <begin position="17"/>
        <end position="116"/>
    </location>
</feature>
<dbReference type="InterPro" id="IPR002577">
    <property type="entry name" value="HTH_HxlR"/>
</dbReference>
<evidence type="ECO:0000256" key="1">
    <source>
        <dbReference type="ARBA" id="ARBA00023015"/>
    </source>
</evidence>
<gene>
    <name evidence="5" type="ORF">RAH46_13875</name>
</gene>
<dbReference type="RefSeq" id="WP_011534222.1">
    <property type="nucleotide sequence ID" value="NZ_CP132921.1"/>
</dbReference>
<keyword evidence="2" id="KW-0238">DNA-binding</keyword>
<dbReference type="Gene3D" id="1.10.10.10">
    <property type="entry name" value="Winged helix-like DNA-binding domain superfamily/Winged helix DNA-binding domain"/>
    <property type="match status" value="1"/>
</dbReference>
<proteinExistence type="predicted"/>